<accession>A0ABM1HE36</accession>
<dbReference type="RefSeq" id="XP_015084172.1">
    <property type="nucleotide sequence ID" value="XM_015228686.1"/>
</dbReference>
<reference evidence="3" key="2">
    <citation type="submission" date="2025-08" db="UniProtKB">
        <authorList>
            <consortium name="RefSeq"/>
        </authorList>
    </citation>
    <scope>IDENTIFICATION</scope>
</reference>
<sequence>MESIWNHITLSEPVLRNSDVAGKSLVYNNNDKLNHFLMALTNDYETTRAALLNQQPLTTLEDALPQLKSEETRLVPSGGPVHESSTISNSHDQSPIDSSTLDINVYLESTPLQPNVCFSPSDGKLFSNANLYRTVVGSLIYLIVRRPDIAYDVQLVSQLLVAPRSTHYVVLRILRYVKSIMFHGLHLSANSSLELKAYADVDWGHDPIDRLSTSGYYISLGDSLIS</sequence>
<dbReference type="PANTHER" id="PTHR11439:SF461">
    <property type="entry name" value="OS10G0432200 PROTEIN"/>
    <property type="match status" value="1"/>
</dbReference>
<dbReference type="GeneID" id="107027546"/>
<feature type="compositionally biased region" description="Polar residues" evidence="1">
    <location>
        <begin position="83"/>
        <end position="95"/>
    </location>
</feature>
<dbReference type="PANTHER" id="PTHR11439">
    <property type="entry name" value="GAG-POL-RELATED RETROTRANSPOSON"/>
    <property type="match status" value="1"/>
</dbReference>
<reference evidence="2" key="1">
    <citation type="journal article" date="2014" name="Nat. Genet.">
        <title>The genome of the stress-tolerant wild tomato species Solanum pennellii.</title>
        <authorList>
            <person name="Bolger A."/>
            <person name="Scossa F."/>
            <person name="Bolger M.E."/>
            <person name="Lanz C."/>
            <person name="Maumus F."/>
            <person name="Tohge T."/>
            <person name="Quesneville H."/>
            <person name="Alseekh S."/>
            <person name="Sorensen I."/>
            <person name="Lichtenstein G."/>
            <person name="Fich E.A."/>
            <person name="Conte M."/>
            <person name="Keller H."/>
            <person name="Schneeberger K."/>
            <person name="Schwacke R."/>
            <person name="Ofner I."/>
            <person name="Vrebalov J."/>
            <person name="Xu Y."/>
            <person name="Osorio S."/>
            <person name="Aflitos S.A."/>
            <person name="Schijlen E."/>
            <person name="Jimenez-Gomez J.M."/>
            <person name="Ryngajllo M."/>
            <person name="Kimura S."/>
            <person name="Kumar R."/>
            <person name="Koenig D."/>
            <person name="Headland L.R."/>
            <person name="Maloof J.N."/>
            <person name="Sinha N."/>
            <person name="van Ham R.C."/>
            <person name="Lankhorst R.K."/>
            <person name="Mao L."/>
            <person name="Vogel A."/>
            <person name="Arsova B."/>
            <person name="Panstruga R."/>
            <person name="Fei Z."/>
            <person name="Rose J.K."/>
            <person name="Zamir D."/>
            <person name="Carrari F."/>
            <person name="Giovannoni J.J."/>
            <person name="Weigel D."/>
            <person name="Usadel B."/>
            <person name="Fernie A.R."/>
        </authorList>
    </citation>
    <scope>NUCLEOTIDE SEQUENCE [LARGE SCALE GENOMIC DNA]</scope>
    <source>
        <strain evidence="2">cv. LA0716</strain>
    </source>
</reference>
<evidence type="ECO:0000256" key="1">
    <source>
        <dbReference type="SAM" id="MobiDB-lite"/>
    </source>
</evidence>
<evidence type="ECO:0000313" key="2">
    <source>
        <dbReference type="Proteomes" id="UP000694930"/>
    </source>
</evidence>
<proteinExistence type="predicted"/>
<gene>
    <name evidence="3" type="primary">LOC107027546</name>
</gene>
<protein>
    <submittedName>
        <fullName evidence="3">Uncharacterized protein LOC107027546</fullName>
    </submittedName>
</protein>
<evidence type="ECO:0000313" key="3">
    <source>
        <dbReference type="RefSeq" id="XP_015084172.1"/>
    </source>
</evidence>
<name>A0ABM1HE36_SOLPN</name>
<keyword evidence="2" id="KW-1185">Reference proteome</keyword>
<feature type="region of interest" description="Disordered" evidence="1">
    <location>
        <begin position="73"/>
        <end position="95"/>
    </location>
</feature>
<dbReference type="Proteomes" id="UP000694930">
    <property type="component" value="Chromosome 8"/>
</dbReference>
<organism evidence="2 3">
    <name type="scientific">Solanum pennellii</name>
    <name type="common">Tomato</name>
    <name type="synonym">Lycopersicon pennellii</name>
    <dbReference type="NCBI Taxonomy" id="28526"/>
    <lineage>
        <taxon>Eukaryota</taxon>
        <taxon>Viridiplantae</taxon>
        <taxon>Streptophyta</taxon>
        <taxon>Embryophyta</taxon>
        <taxon>Tracheophyta</taxon>
        <taxon>Spermatophyta</taxon>
        <taxon>Magnoliopsida</taxon>
        <taxon>eudicotyledons</taxon>
        <taxon>Gunneridae</taxon>
        <taxon>Pentapetalae</taxon>
        <taxon>asterids</taxon>
        <taxon>lamiids</taxon>
        <taxon>Solanales</taxon>
        <taxon>Solanaceae</taxon>
        <taxon>Solanoideae</taxon>
        <taxon>Solaneae</taxon>
        <taxon>Solanum</taxon>
        <taxon>Solanum subgen. Lycopersicon</taxon>
    </lineage>
</organism>